<evidence type="ECO:0008006" key="10">
    <source>
        <dbReference type="Google" id="ProtNLM"/>
    </source>
</evidence>
<dbReference type="InterPro" id="IPR013517">
    <property type="entry name" value="FG-GAP"/>
</dbReference>
<evidence type="ECO:0000256" key="1">
    <source>
        <dbReference type="ARBA" id="ARBA00004167"/>
    </source>
</evidence>
<proteinExistence type="predicted"/>
<dbReference type="Gene3D" id="1.25.10.10">
    <property type="entry name" value="Leucine-rich Repeat Variant"/>
    <property type="match status" value="1"/>
</dbReference>
<feature type="domain" description="ATPase" evidence="6">
    <location>
        <begin position="1281"/>
        <end position="1442"/>
    </location>
</feature>
<dbReference type="Gene3D" id="3.40.50.300">
    <property type="entry name" value="P-loop containing nucleotide triphosphate hydrolases"/>
    <property type="match status" value="1"/>
</dbReference>
<feature type="domain" description="Lambda-carrageenase beta-propeller" evidence="7">
    <location>
        <begin position="599"/>
        <end position="668"/>
    </location>
</feature>
<name>A0A8J3N307_9CHLR</name>
<dbReference type="SUPFAM" id="SSF48371">
    <property type="entry name" value="ARM repeat"/>
    <property type="match status" value="1"/>
</dbReference>
<evidence type="ECO:0000313" key="8">
    <source>
        <dbReference type="EMBL" id="GHO93863.1"/>
    </source>
</evidence>
<dbReference type="SUPFAM" id="SSF52540">
    <property type="entry name" value="P-loop containing nucleoside triphosphate hydrolases"/>
    <property type="match status" value="1"/>
</dbReference>
<dbReference type="Gene3D" id="2.40.128.630">
    <property type="match status" value="1"/>
</dbReference>
<comment type="caution">
    <text evidence="8">The sequence shown here is derived from an EMBL/GenBank/DDBJ whole genome shotgun (WGS) entry which is preliminary data.</text>
</comment>
<dbReference type="SUPFAM" id="SSF50998">
    <property type="entry name" value="Quinoprotein alcohol dehydrogenase-like"/>
    <property type="match status" value="1"/>
</dbReference>
<dbReference type="GO" id="GO:0016020">
    <property type="term" value="C:membrane"/>
    <property type="evidence" value="ECO:0007669"/>
    <property type="project" value="UniProtKB-SubCell"/>
</dbReference>
<dbReference type="InterPro" id="IPR011579">
    <property type="entry name" value="ATPase_dom"/>
</dbReference>
<dbReference type="Pfam" id="PF01637">
    <property type="entry name" value="ATPase_2"/>
    <property type="match status" value="1"/>
</dbReference>
<keyword evidence="3" id="KW-0732">Signal</keyword>
<dbReference type="Gene3D" id="2.130.10.10">
    <property type="entry name" value="YVTN repeat-like/Quinoprotein amine dehydrogenase"/>
    <property type="match status" value="1"/>
</dbReference>
<evidence type="ECO:0000313" key="9">
    <source>
        <dbReference type="Proteomes" id="UP000597444"/>
    </source>
</evidence>
<sequence>MPVSELQDALRIGLAVVSEIWHHSTKSWVTSVAAADIDSDGDIEILAGSRDGRVHALTRRGDLRWERVVGNKSWVGTLAVQPESSSLVARMLIGNREGMIFALDKDGKIVSPDGKLFAPHRQDWANEPEQTAYWLKSEQVIRQVVITEPTPASPSMIVAGSEDRRVYALDAESGKLLWTFPTQGPVRAVFAADVNGDGEIEILAGSGDHHLYLLDSRGRCLHQHLMEDRQIYTIFAADIDHDQRIEILVGTDAKDLLVLTPKFSPKWSHHFPNRLLCLQVADLDNDGQNEIIAGSEDQHLYILDHQGTQLWRHNLGAGIFSLYAIDFDHDGQIELLVGAEDKRLHVLRIRLVRQLARKIRRQYQMLGKPLLESLTELLPAEQDLLRDILEEDFRPHAFIKPATLEYARVCMAAGEYLQALIELLRLQQQKVQRRWYKDKIGHIRALYLGDISGDPQREVVIGTAEGLVQAFNTTGKSLWNLQLGGQILALQTGYLDHRKWQDILAGSSDHHIYVISGTKKSVTRTSAMSDWMSSFYMLAQERHGTPSVIVGTEDKKLSFYGSNLATPLQTISTPQGIKIVSAYDAKQAPHAPGEQIPEVIAGSLENTVTAYSRRGRFLWNYHTHDRVLAIAIKDLDGDGRVEIIIGSEDRNVHVLSNDGQLKWRYFTEHRVIAIDACDLDNDGLLEVLAGCGDGRLYVLSAQGDLLWHYQTNDRIRVVRAEDIDDDGHIEIALGSEDRLELLSVIDQEEVSQQIATCWEALLQDRQDNEVITALLTHNNPLVRAFALRKFTERPDFSASDMQMLKERVKDGALQVRLSLTYSTIHRYSVDPQQATLLLNQLSTSWDRTLRVAFVAQLPALAQQNWELGLEYLERFLRNQDRFVRRAVIRQITQLIPIAPELPDNPLLQLVLLGFNDEESRWIPQESARAFARFLDRYHEQIIVYLYHFITRCKYYDLLHLVSYYACNPQAQHLFSAMATLLMHLHAKDAQKRVDDAVNDVVAALAEIRMLPYGQDSWLLYREFARLLSLRTIESIADYQCNLQLNQFSPENEYVPLTLHILGRFDSITRLLTIYLHRTALNDQLNSLLEANAAIEKLQEYLEQQYTSALHGENIARLPDRNLFEIILQQWSSTVKVAFSELSGRPDLHVELKTTSARREEVVTIQLIISNLGRSSAHQVKTTLLDSADFTVIGPDSSEIGPIFSQEEVEAEFTIRPRHSVSLLTLTFETVYYDEFANGGSEHAMKWLSYEGNLELTAPPQEFKHIPNPYSTGTPTRDKNMFYGRANDIAFLKDNLTRTEAKSVIVLYGQRRSGKTTLLRHLVNTSVLDNHIPVLIDMQEEEYKITVSKFLHHVAHHIFQALRKRDITLPRPEKMEFTSDPTFAFNLFLDEVEACLSGQKIVLLLDEFEVLETQVEKKQLEAEIFPYLRSLMQHRQSLNFVLSGTHEMGQLTRGYWSVFFNIAHHHRLSRLAPQDAHDLIIRPVADYLQYEQHAIEKIRVLTGDQPYLIHLVCRSLVDLCNSRHKAYVTIHDVNIVQQNVMQTGQFHFDWIWDQITSDEQMALSAIAEGRKEEGRLISLSEIEDLYRQHHLPLKRDVLLEAIKRLSDFDVVEDDSTQIAPERKRYRISVGLIGKWLRKEKALELLRKKLN</sequence>
<dbReference type="InterPro" id="IPR011047">
    <property type="entry name" value="Quinoprotein_ADH-like_sf"/>
</dbReference>
<evidence type="ECO:0000256" key="2">
    <source>
        <dbReference type="ARBA" id="ARBA00022692"/>
    </source>
</evidence>
<evidence type="ECO:0000256" key="5">
    <source>
        <dbReference type="ARBA" id="ARBA00023136"/>
    </source>
</evidence>
<dbReference type="InterPro" id="IPR018391">
    <property type="entry name" value="PQQ_b-propeller_rpt"/>
</dbReference>
<dbReference type="SMART" id="SM00564">
    <property type="entry name" value="PQQ"/>
    <property type="match status" value="7"/>
</dbReference>
<organism evidence="8 9">
    <name type="scientific">Reticulibacter mediterranei</name>
    <dbReference type="NCBI Taxonomy" id="2778369"/>
    <lineage>
        <taxon>Bacteria</taxon>
        <taxon>Bacillati</taxon>
        <taxon>Chloroflexota</taxon>
        <taxon>Ktedonobacteria</taxon>
        <taxon>Ktedonobacterales</taxon>
        <taxon>Reticulibacteraceae</taxon>
        <taxon>Reticulibacter</taxon>
    </lineage>
</organism>
<dbReference type="Pfam" id="PF13517">
    <property type="entry name" value="FG-GAP_3"/>
    <property type="match status" value="1"/>
</dbReference>
<evidence type="ECO:0000256" key="4">
    <source>
        <dbReference type="ARBA" id="ARBA00022989"/>
    </source>
</evidence>
<dbReference type="Proteomes" id="UP000597444">
    <property type="component" value="Unassembled WGS sequence"/>
</dbReference>
<keyword evidence="9" id="KW-1185">Reference proteome</keyword>
<dbReference type="EMBL" id="BNJK01000001">
    <property type="protein sequence ID" value="GHO93863.1"/>
    <property type="molecule type" value="Genomic_DNA"/>
</dbReference>
<evidence type="ECO:0000259" key="7">
    <source>
        <dbReference type="Pfam" id="PF25292"/>
    </source>
</evidence>
<keyword evidence="5" id="KW-0472">Membrane</keyword>
<feature type="domain" description="Lambda-carrageenase beta-propeller" evidence="7">
    <location>
        <begin position="156"/>
        <end position="251"/>
    </location>
</feature>
<dbReference type="SUPFAM" id="SSF69318">
    <property type="entry name" value="Integrin alpha N-terminal domain"/>
    <property type="match status" value="1"/>
</dbReference>
<dbReference type="InterPro" id="IPR015943">
    <property type="entry name" value="WD40/YVTN_repeat-like_dom_sf"/>
</dbReference>
<accession>A0A8J3N307</accession>
<reference evidence="8" key="1">
    <citation type="submission" date="2020-10" db="EMBL/GenBank/DDBJ databases">
        <title>Taxonomic study of unclassified bacteria belonging to the class Ktedonobacteria.</title>
        <authorList>
            <person name="Yabe S."/>
            <person name="Wang C.M."/>
            <person name="Zheng Y."/>
            <person name="Sakai Y."/>
            <person name="Cavaletti L."/>
            <person name="Monciardini P."/>
            <person name="Donadio S."/>
        </authorList>
    </citation>
    <scope>NUCLEOTIDE SEQUENCE</scope>
    <source>
        <strain evidence="8">ID150040</strain>
    </source>
</reference>
<dbReference type="PANTHER" id="PTHR21419:SF30">
    <property type="entry name" value="IG-LIKE DOMAIN-CONTAINING PROTEIN"/>
    <property type="match status" value="1"/>
</dbReference>
<dbReference type="InterPro" id="IPR045232">
    <property type="entry name" value="FAM234"/>
</dbReference>
<gene>
    <name evidence="8" type="ORF">KSF_039110</name>
</gene>
<dbReference type="PANTHER" id="PTHR21419">
    <property type="match status" value="1"/>
</dbReference>
<dbReference type="GO" id="GO:0005524">
    <property type="term" value="F:ATP binding"/>
    <property type="evidence" value="ECO:0007669"/>
    <property type="project" value="InterPro"/>
</dbReference>
<dbReference type="RefSeq" id="WP_220204630.1">
    <property type="nucleotide sequence ID" value="NZ_BNJK01000001.1"/>
</dbReference>
<dbReference type="InterPro" id="IPR016024">
    <property type="entry name" value="ARM-type_fold"/>
</dbReference>
<keyword evidence="4" id="KW-1133">Transmembrane helix</keyword>
<keyword evidence="2" id="KW-0812">Transmembrane</keyword>
<dbReference type="InterPro" id="IPR057420">
    <property type="entry name" value="Beta-prop_CGLA"/>
</dbReference>
<comment type="subcellular location">
    <subcellularLocation>
        <location evidence="1">Membrane</location>
        <topology evidence="1">Single-pass membrane protein</topology>
    </subcellularLocation>
</comment>
<dbReference type="InterPro" id="IPR011989">
    <property type="entry name" value="ARM-like"/>
</dbReference>
<dbReference type="InterPro" id="IPR027417">
    <property type="entry name" value="P-loop_NTPase"/>
</dbReference>
<dbReference type="Pfam" id="PF25292">
    <property type="entry name" value="Beta-prop_CGLA"/>
    <property type="match status" value="2"/>
</dbReference>
<evidence type="ECO:0000259" key="6">
    <source>
        <dbReference type="Pfam" id="PF01637"/>
    </source>
</evidence>
<dbReference type="InterPro" id="IPR028994">
    <property type="entry name" value="Integrin_alpha_N"/>
</dbReference>
<protein>
    <recommendedName>
        <fullName evidence="10">AAA+ ATPase domain-containing protein</fullName>
    </recommendedName>
</protein>
<evidence type="ECO:0000256" key="3">
    <source>
        <dbReference type="ARBA" id="ARBA00022729"/>
    </source>
</evidence>